<proteinExistence type="predicted"/>
<dbReference type="InterPro" id="IPR032286">
    <property type="entry name" value="DUF4837"/>
</dbReference>
<dbReference type="RefSeq" id="WP_188404899.1">
    <property type="nucleotide sequence ID" value="NZ_BMGL01000001.1"/>
</dbReference>
<reference evidence="1 2" key="1">
    <citation type="journal article" date="2014" name="Int. J. Syst. Evol. Microbiol.">
        <title>Complete genome sequence of Corynebacterium casei LMG S-19264T (=DSM 44701T), isolated from a smear-ripened cheese.</title>
        <authorList>
            <consortium name="US DOE Joint Genome Institute (JGI-PGF)"/>
            <person name="Walter F."/>
            <person name="Albersmeier A."/>
            <person name="Kalinowski J."/>
            <person name="Ruckert C."/>
        </authorList>
    </citation>
    <scope>NUCLEOTIDE SEQUENCE [LARGE SCALE GENOMIC DNA]</scope>
    <source>
        <strain evidence="1 2">CGMCC 1.12925</strain>
    </source>
</reference>
<evidence type="ECO:0000313" key="2">
    <source>
        <dbReference type="Proteomes" id="UP000599688"/>
    </source>
</evidence>
<name>A0A916ZLW5_9FLAO</name>
<accession>A0A916ZLW5</accession>
<sequence>MKLVASFIFLSFLICISCNTNKSDTKRTASESSGNINSLNIIIENEDWNGMLGEKIRSVFAANVDGLPQQEPLFNLNHIPPSSFSGFARKNRTFFKVELNKTKPKHVFLKDSFARPQTGILVSGNSKIEVANYIGEHANLFIKEFKETEITEQLRRISKSPKDDTPLKENLGVSLLFPTAYRYAKEESNFVWMRKDIKNGSMELTIYEVPINAIENNKDVICNIINIRDSIGKKHIPGPSEGQHMITEEAFAPYINEIKFRGRKAYEVKGTWEVKGAFMAGPFFTYAIKDEAKQHYIIAEGFVFRPSYSKRDQIFEIEAILKSLQFTED</sequence>
<evidence type="ECO:0000313" key="1">
    <source>
        <dbReference type="EMBL" id="GGE04088.1"/>
    </source>
</evidence>
<gene>
    <name evidence="1" type="ORF">GCM10010831_02090</name>
</gene>
<protein>
    <recommendedName>
        <fullName evidence="3">DUF4837 domain-containing protein</fullName>
    </recommendedName>
</protein>
<dbReference type="AlphaFoldDB" id="A0A916ZLW5"/>
<organism evidence="1 2">
    <name type="scientific">Psychroflexus salis</name>
    <dbReference type="NCBI Taxonomy" id="1526574"/>
    <lineage>
        <taxon>Bacteria</taxon>
        <taxon>Pseudomonadati</taxon>
        <taxon>Bacteroidota</taxon>
        <taxon>Flavobacteriia</taxon>
        <taxon>Flavobacteriales</taxon>
        <taxon>Flavobacteriaceae</taxon>
        <taxon>Psychroflexus</taxon>
    </lineage>
</organism>
<comment type="caution">
    <text evidence="1">The sequence shown here is derived from an EMBL/GenBank/DDBJ whole genome shotgun (WGS) entry which is preliminary data.</text>
</comment>
<keyword evidence="2" id="KW-1185">Reference proteome</keyword>
<dbReference type="EMBL" id="BMGL01000001">
    <property type="protein sequence ID" value="GGE04088.1"/>
    <property type="molecule type" value="Genomic_DNA"/>
</dbReference>
<dbReference type="Proteomes" id="UP000599688">
    <property type="component" value="Unassembled WGS sequence"/>
</dbReference>
<evidence type="ECO:0008006" key="3">
    <source>
        <dbReference type="Google" id="ProtNLM"/>
    </source>
</evidence>
<dbReference type="Pfam" id="PF16125">
    <property type="entry name" value="DUF4837"/>
    <property type="match status" value="1"/>
</dbReference>